<keyword evidence="4 9" id="KW-0456">Lyase</keyword>
<dbReference type="InterPro" id="IPR039793">
    <property type="entry name" value="UROS/Hem4"/>
</dbReference>
<dbReference type="GO" id="GO:0004852">
    <property type="term" value="F:uroporphyrinogen-III synthase activity"/>
    <property type="evidence" value="ECO:0007669"/>
    <property type="project" value="UniProtKB-UniRule"/>
</dbReference>
<feature type="domain" description="Tetrapyrrole biosynthesis uroporphyrinogen III synthase" evidence="10">
    <location>
        <begin position="15"/>
        <end position="245"/>
    </location>
</feature>
<proteinExistence type="inferred from homology"/>
<dbReference type="Gene3D" id="3.40.50.10090">
    <property type="match status" value="2"/>
</dbReference>
<dbReference type="InterPro" id="IPR003754">
    <property type="entry name" value="4pyrrol_synth_uPrphyn_synth"/>
</dbReference>
<name>A0A934Q1A2_9BURK</name>
<dbReference type="PANTHER" id="PTHR38042">
    <property type="entry name" value="UROPORPHYRINOGEN-III SYNTHASE, CHLOROPLASTIC"/>
    <property type="match status" value="1"/>
</dbReference>
<evidence type="ECO:0000256" key="8">
    <source>
        <dbReference type="ARBA" id="ARBA00048617"/>
    </source>
</evidence>
<comment type="catalytic activity">
    <reaction evidence="8 9">
        <text>hydroxymethylbilane = uroporphyrinogen III + H2O</text>
        <dbReference type="Rhea" id="RHEA:18965"/>
        <dbReference type="ChEBI" id="CHEBI:15377"/>
        <dbReference type="ChEBI" id="CHEBI:57308"/>
        <dbReference type="ChEBI" id="CHEBI:57845"/>
        <dbReference type="EC" id="4.2.1.75"/>
    </reaction>
</comment>
<evidence type="ECO:0000256" key="5">
    <source>
        <dbReference type="ARBA" id="ARBA00023244"/>
    </source>
</evidence>
<dbReference type="SUPFAM" id="SSF69618">
    <property type="entry name" value="HemD-like"/>
    <property type="match status" value="1"/>
</dbReference>
<keyword evidence="5 9" id="KW-0627">Porphyrin biosynthesis</keyword>
<comment type="function">
    <text evidence="6 9">Catalyzes cyclization of the linear tetrapyrrole, hydroxymethylbilane, to the macrocyclic uroporphyrinogen III.</text>
</comment>
<evidence type="ECO:0000259" key="10">
    <source>
        <dbReference type="Pfam" id="PF02602"/>
    </source>
</evidence>
<reference evidence="11" key="1">
    <citation type="submission" date="2020-12" db="EMBL/GenBank/DDBJ databases">
        <title>Ramlibacter sp. nov., isolated from a freshwater alga, Cryptomonas.</title>
        <authorList>
            <person name="Kim H.M."/>
            <person name="Jeon C.O."/>
        </authorList>
    </citation>
    <scope>NUCLEOTIDE SEQUENCE</scope>
    <source>
        <strain evidence="11">CrO1</strain>
    </source>
</reference>
<comment type="caution">
    <text evidence="11">The sequence shown here is derived from an EMBL/GenBank/DDBJ whole genome shotgun (WGS) entry which is preliminary data.</text>
</comment>
<evidence type="ECO:0000256" key="6">
    <source>
        <dbReference type="ARBA" id="ARBA00037589"/>
    </source>
</evidence>
<dbReference type="Pfam" id="PF02602">
    <property type="entry name" value="HEM4"/>
    <property type="match status" value="1"/>
</dbReference>
<dbReference type="EMBL" id="JAEDAO010000001">
    <property type="protein sequence ID" value="MBK0394340.1"/>
    <property type="molecule type" value="Genomic_DNA"/>
</dbReference>
<gene>
    <name evidence="11" type="ORF">I8E28_17185</name>
</gene>
<evidence type="ECO:0000256" key="4">
    <source>
        <dbReference type="ARBA" id="ARBA00023239"/>
    </source>
</evidence>
<dbReference type="Proteomes" id="UP000617041">
    <property type="component" value="Unassembled WGS sequence"/>
</dbReference>
<evidence type="ECO:0000313" key="12">
    <source>
        <dbReference type="Proteomes" id="UP000617041"/>
    </source>
</evidence>
<evidence type="ECO:0000313" key="11">
    <source>
        <dbReference type="EMBL" id="MBK0394340.1"/>
    </source>
</evidence>
<dbReference type="AlphaFoldDB" id="A0A934Q1A2"/>
<dbReference type="GO" id="GO:0006782">
    <property type="term" value="P:protoporphyrinogen IX biosynthetic process"/>
    <property type="evidence" value="ECO:0007669"/>
    <property type="project" value="UniProtKB-UniRule"/>
</dbReference>
<accession>A0A934Q1A2</accession>
<dbReference type="PANTHER" id="PTHR38042:SF1">
    <property type="entry name" value="UROPORPHYRINOGEN-III SYNTHASE, CHLOROPLASTIC"/>
    <property type="match status" value="1"/>
</dbReference>
<evidence type="ECO:0000256" key="7">
    <source>
        <dbReference type="ARBA" id="ARBA00040167"/>
    </source>
</evidence>
<evidence type="ECO:0000256" key="9">
    <source>
        <dbReference type="RuleBase" id="RU366031"/>
    </source>
</evidence>
<dbReference type="InterPro" id="IPR036108">
    <property type="entry name" value="4pyrrol_syn_uPrphyn_synt_sf"/>
</dbReference>
<comment type="pathway">
    <text evidence="1 9">Porphyrin-containing compound metabolism; protoporphyrin-IX biosynthesis; coproporphyrinogen-III from 5-aminolevulinate: step 3/4.</text>
</comment>
<organism evidence="11 12">
    <name type="scientific">Ramlibacter algicola</name>
    <dbReference type="NCBI Taxonomy" id="2795217"/>
    <lineage>
        <taxon>Bacteria</taxon>
        <taxon>Pseudomonadati</taxon>
        <taxon>Pseudomonadota</taxon>
        <taxon>Betaproteobacteria</taxon>
        <taxon>Burkholderiales</taxon>
        <taxon>Comamonadaceae</taxon>
        <taxon>Ramlibacter</taxon>
    </lineage>
</organism>
<dbReference type="EC" id="4.2.1.75" evidence="3 9"/>
<keyword evidence="12" id="KW-1185">Reference proteome</keyword>
<evidence type="ECO:0000256" key="3">
    <source>
        <dbReference type="ARBA" id="ARBA00013109"/>
    </source>
</evidence>
<dbReference type="RefSeq" id="WP_200789338.1">
    <property type="nucleotide sequence ID" value="NZ_JAEDAO010000001.1"/>
</dbReference>
<evidence type="ECO:0000256" key="1">
    <source>
        <dbReference type="ARBA" id="ARBA00004772"/>
    </source>
</evidence>
<sequence length="253" mass="26688">MRVVVTRPVREARPWAEALRARGHEVLELPLIEIAPVADAAPLHAAVERAASYGAVMFVSANAVHAWQAASSRAWPPTTSAWAPGPGTVAALHAFGVPPAQVAAPPADAPQFDSEALWAVVRGSVRAGDRVLLVRGADGDGQPAGREWIADTLRAEGVQVDAVAAYSRRPPTWTDIERAHARAAAADGSTWLFSSSQAIHHLGALLPAQDWSRACAVATHERIARAAQALGFRVVSLSRPDRDAVVRALESSG</sequence>
<dbReference type="CDD" id="cd06578">
    <property type="entry name" value="HemD"/>
    <property type="match status" value="1"/>
</dbReference>
<evidence type="ECO:0000256" key="2">
    <source>
        <dbReference type="ARBA" id="ARBA00008133"/>
    </source>
</evidence>
<protein>
    <recommendedName>
        <fullName evidence="7 9">Uroporphyrinogen-III synthase</fullName>
        <ecNumber evidence="3 9">4.2.1.75</ecNumber>
    </recommendedName>
</protein>
<comment type="similarity">
    <text evidence="2 9">Belongs to the uroporphyrinogen-III synthase family.</text>
</comment>
<dbReference type="GO" id="GO:0006780">
    <property type="term" value="P:uroporphyrinogen III biosynthetic process"/>
    <property type="evidence" value="ECO:0007669"/>
    <property type="project" value="UniProtKB-UniRule"/>
</dbReference>